<dbReference type="AlphaFoldDB" id="A0A7C9JCU2"/>
<evidence type="ECO:0000313" key="3">
    <source>
        <dbReference type="EMBL" id="NAS27348.1"/>
    </source>
</evidence>
<feature type="region of interest" description="Disordered" evidence="1">
    <location>
        <begin position="1"/>
        <end position="22"/>
    </location>
</feature>
<dbReference type="Proteomes" id="UP000479526">
    <property type="component" value="Unassembled WGS sequence"/>
</dbReference>
<comment type="caution">
    <text evidence="3">The sequence shown here is derived from an EMBL/GenBank/DDBJ whole genome shotgun (WGS) entry which is preliminary data.</text>
</comment>
<accession>A0A7C9JCU2</accession>
<evidence type="ECO:0000256" key="2">
    <source>
        <dbReference type="SAM" id="Phobius"/>
    </source>
</evidence>
<dbReference type="EMBL" id="WXEW01000016">
    <property type="protein sequence ID" value="NAS27348.1"/>
    <property type="molecule type" value="Genomic_DNA"/>
</dbReference>
<keyword evidence="4" id="KW-1185">Reference proteome</keyword>
<proteinExistence type="predicted"/>
<name>A0A7C9JCU2_9ACTN</name>
<dbReference type="RefSeq" id="WP_161484288.1">
    <property type="nucleotide sequence ID" value="NZ_WXEW01000016.1"/>
</dbReference>
<feature type="transmembrane region" description="Helical" evidence="2">
    <location>
        <begin position="50"/>
        <end position="68"/>
    </location>
</feature>
<keyword evidence="2" id="KW-0472">Membrane</keyword>
<evidence type="ECO:0000313" key="4">
    <source>
        <dbReference type="Proteomes" id="UP000479526"/>
    </source>
</evidence>
<keyword evidence="2" id="KW-0812">Transmembrane</keyword>
<evidence type="ECO:0000256" key="1">
    <source>
        <dbReference type="SAM" id="MobiDB-lite"/>
    </source>
</evidence>
<organism evidence="3 4">
    <name type="scientific">Herbidospora solisilvae</name>
    <dbReference type="NCBI Taxonomy" id="2696284"/>
    <lineage>
        <taxon>Bacteria</taxon>
        <taxon>Bacillati</taxon>
        <taxon>Actinomycetota</taxon>
        <taxon>Actinomycetes</taxon>
        <taxon>Streptosporangiales</taxon>
        <taxon>Streptosporangiaceae</taxon>
        <taxon>Herbidospora</taxon>
    </lineage>
</organism>
<gene>
    <name evidence="3" type="ORF">GT755_37475</name>
</gene>
<reference evidence="3 4" key="1">
    <citation type="submission" date="2020-01" db="EMBL/GenBank/DDBJ databases">
        <title>Herbidospora sp. NEAU-GS84 nov., a novel actinomycete isolated from soil.</title>
        <authorList>
            <person name="Han L."/>
        </authorList>
    </citation>
    <scope>NUCLEOTIDE SEQUENCE [LARGE SCALE GENOMIC DNA]</scope>
    <source>
        <strain evidence="3 4">NEAU-GS84</strain>
    </source>
</reference>
<keyword evidence="2" id="KW-1133">Transmembrane helix</keyword>
<sequence>MRGPDGNDASLPSPSSGTAADQQIAAAQDGARWWIRDAAVRGVAWASPRAMLVGLCASALLPIVAIFASI</sequence>
<protein>
    <submittedName>
        <fullName evidence="3">Uncharacterized protein</fullName>
    </submittedName>
</protein>